<dbReference type="Proteomes" id="UP000637578">
    <property type="component" value="Unassembled WGS sequence"/>
</dbReference>
<keyword evidence="1" id="KW-1133">Transmembrane helix</keyword>
<organism evidence="2 3">
    <name type="scientific">Longimycelium tulufanense</name>
    <dbReference type="NCBI Taxonomy" id="907463"/>
    <lineage>
        <taxon>Bacteria</taxon>
        <taxon>Bacillati</taxon>
        <taxon>Actinomycetota</taxon>
        <taxon>Actinomycetes</taxon>
        <taxon>Pseudonocardiales</taxon>
        <taxon>Pseudonocardiaceae</taxon>
        <taxon>Longimycelium</taxon>
    </lineage>
</organism>
<sequence length="636" mass="67886">MRFPWRAVLALVVLVGWFVVAAGLSAALAVAAVYAMKDGTVGLSGAVLAAAALLVGTATGLGAQSVLSVRVQSRGVVVERGAQPALWRVVGELARTARADAPDEVRVASEVTLGVVDNGGPLGLRRGRRCLEIGLPLLGGTTVAELRALVAHELGHHGNGGLTATVYRGAQALEHTVGELRRDLPRWGAPVLGWLLDRWVRVFVWAAGPVLTERECAADQAAMAAAGRRAAQQGLVRPGVLAAAWPEYGKQYLALARLAGRTPDVLLGFRAFLSAPARRHRWEQVEQEVLDAGPISGFDHHPPLRDRVAAMADTGEPGAEPDDRPAWMLLGEPVRSVPELEDALLVDLGPRAPWPELVRVAAVQRAEQRAAELARAVLDSGAQVDGRPAQPTIAGVLLALHRGLGAELVKPALDPALAPREVPEASVTTLVELVAGAAATALCRARRATFELDWNGPARLRLVGGQAVDLERLVAPAVHRPVLVPRLHQHLTRMGVPLDFAARPAEPPKATLAASACGVRRDGEPHDLLVYDVGLLVLPSTGGKLATKAAKKALTELRRRPGAHWICGYDVEWGRLVRRRSGWDLWLRLRGDAELELTGTEDTVQRGEPAEALAGLLGDRLEVEDVRQRRREPTPG</sequence>
<evidence type="ECO:0000313" key="3">
    <source>
        <dbReference type="Proteomes" id="UP000637578"/>
    </source>
</evidence>
<proteinExistence type="predicted"/>
<dbReference type="RefSeq" id="WP_189055002.1">
    <property type="nucleotide sequence ID" value="NZ_BMMK01000004.1"/>
</dbReference>
<gene>
    <name evidence="2" type="ORF">GCM10012275_13450</name>
</gene>
<keyword evidence="3" id="KW-1185">Reference proteome</keyword>
<comment type="caution">
    <text evidence="2">The sequence shown here is derived from an EMBL/GenBank/DDBJ whole genome shotgun (WGS) entry which is preliminary data.</text>
</comment>
<dbReference type="CDD" id="cd07328">
    <property type="entry name" value="M48_Ste24p_like"/>
    <property type="match status" value="1"/>
</dbReference>
<reference evidence="2" key="1">
    <citation type="journal article" date="2014" name="Int. J. Syst. Evol. Microbiol.">
        <title>Complete genome sequence of Corynebacterium casei LMG S-19264T (=DSM 44701T), isolated from a smear-ripened cheese.</title>
        <authorList>
            <consortium name="US DOE Joint Genome Institute (JGI-PGF)"/>
            <person name="Walter F."/>
            <person name="Albersmeier A."/>
            <person name="Kalinowski J."/>
            <person name="Ruckert C."/>
        </authorList>
    </citation>
    <scope>NUCLEOTIDE SEQUENCE</scope>
    <source>
        <strain evidence="2">CGMCC 4.5737</strain>
    </source>
</reference>
<dbReference type="PANTHER" id="PTHR43221">
    <property type="entry name" value="PROTEASE HTPX"/>
    <property type="match status" value="1"/>
</dbReference>
<evidence type="ECO:0008006" key="4">
    <source>
        <dbReference type="Google" id="ProtNLM"/>
    </source>
</evidence>
<reference evidence="2" key="2">
    <citation type="submission" date="2020-09" db="EMBL/GenBank/DDBJ databases">
        <authorList>
            <person name="Sun Q."/>
            <person name="Zhou Y."/>
        </authorList>
    </citation>
    <scope>NUCLEOTIDE SEQUENCE</scope>
    <source>
        <strain evidence="2">CGMCC 4.5737</strain>
    </source>
</reference>
<keyword evidence="1" id="KW-0472">Membrane</keyword>
<protein>
    <recommendedName>
        <fullName evidence="4">Peptidase M48 domain-containing protein</fullName>
    </recommendedName>
</protein>
<evidence type="ECO:0000256" key="1">
    <source>
        <dbReference type="SAM" id="Phobius"/>
    </source>
</evidence>
<keyword evidence="1" id="KW-0812">Transmembrane</keyword>
<name>A0A8J3CBM9_9PSEU</name>
<accession>A0A8J3CBM9</accession>
<dbReference type="PANTHER" id="PTHR43221:SF1">
    <property type="entry name" value="PROTEASE HTPX"/>
    <property type="match status" value="1"/>
</dbReference>
<feature type="transmembrane region" description="Helical" evidence="1">
    <location>
        <begin position="41"/>
        <end position="63"/>
    </location>
</feature>
<dbReference type="AlphaFoldDB" id="A0A8J3CBM9"/>
<dbReference type="InterPro" id="IPR050083">
    <property type="entry name" value="HtpX_protease"/>
</dbReference>
<evidence type="ECO:0000313" key="2">
    <source>
        <dbReference type="EMBL" id="GGM43770.1"/>
    </source>
</evidence>
<dbReference type="EMBL" id="BMMK01000004">
    <property type="protein sequence ID" value="GGM43770.1"/>
    <property type="molecule type" value="Genomic_DNA"/>
</dbReference>